<name>A0A0G2AL83_9BACT</name>
<evidence type="ECO:0000313" key="2">
    <source>
        <dbReference type="Proteomes" id="UP000033870"/>
    </source>
</evidence>
<dbReference type="EMBL" id="LCRX01000011">
    <property type="protein sequence ID" value="KKW42047.1"/>
    <property type="molecule type" value="Genomic_DNA"/>
</dbReference>
<proteinExistence type="predicted"/>
<evidence type="ECO:0000313" key="1">
    <source>
        <dbReference type="EMBL" id="KKW42047.1"/>
    </source>
</evidence>
<protein>
    <submittedName>
        <fullName evidence="1">Uncharacterized protein</fullName>
    </submittedName>
</protein>
<accession>A0A0G2AL83</accession>
<gene>
    <name evidence="1" type="ORF">UY92_C0011G0069</name>
</gene>
<dbReference type="Proteomes" id="UP000033870">
    <property type="component" value="Unassembled WGS sequence"/>
</dbReference>
<reference evidence="1 2" key="1">
    <citation type="journal article" date="2015" name="Nature">
        <title>rRNA introns, odd ribosomes, and small enigmatic genomes across a large radiation of phyla.</title>
        <authorList>
            <person name="Brown C.T."/>
            <person name="Hug L.A."/>
            <person name="Thomas B.C."/>
            <person name="Sharon I."/>
            <person name="Castelle C.J."/>
            <person name="Singh A."/>
            <person name="Wilkins M.J."/>
            <person name="Williams K.H."/>
            <person name="Banfield J.F."/>
        </authorList>
    </citation>
    <scope>NUCLEOTIDE SEQUENCE [LARGE SCALE GENOMIC DNA]</scope>
</reference>
<dbReference type="AlphaFoldDB" id="A0A0G2AL83"/>
<organism evidence="1 2">
    <name type="scientific">Candidatus Magasanikbacteria bacterium GW2011_GWA2_56_11</name>
    <dbReference type="NCBI Taxonomy" id="1619044"/>
    <lineage>
        <taxon>Bacteria</taxon>
        <taxon>Candidatus Magasanikiibacteriota</taxon>
    </lineage>
</organism>
<comment type="caution">
    <text evidence="1">The sequence shown here is derived from an EMBL/GenBank/DDBJ whole genome shotgun (WGS) entry which is preliminary data.</text>
</comment>
<sequence>MRSPYRKVVGHCLRNSFAYPWQRTPCPPWVIGPWRRSLRLFERTLADARLTLAGGRTEQAPAGPRRENALAVIDMVEALGDTAWSAPPAVIPESRLKSSDSTRLRQVLGLAAKDYRLKLEPDHSSSIPGSRRIAVEAVTPVRESAGAGRVQAGNEPGAARGSLLSMRVPAVALVRAEEPAPTSLLLGWFMF</sequence>